<dbReference type="SUPFAM" id="SSF103491">
    <property type="entry name" value="Preprotein translocase SecY subunit"/>
    <property type="match status" value="1"/>
</dbReference>
<dbReference type="NCBIfam" id="TIGR00967">
    <property type="entry name" value="3a0501s007"/>
    <property type="match status" value="1"/>
</dbReference>
<organism evidence="12 13">
    <name type="scientific">Cardiobacterium valvarum</name>
    <dbReference type="NCBI Taxonomy" id="194702"/>
    <lineage>
        <taxon>Bacteria</taxon>
        <taxon>Pseudomonadati</taxon>
        <taxon>Pseudomonadota</taxon>
        <taxon>Gammaproteobacteria</taxon>
        <taxon>Cardiobacteriales</taxon>
        <taxon>Cardiobacteriaceae</taxon>
        <taxon>Cardiobacterium</taxon>
    </lineage>
</organism>
<evidence type="ECO:0000256" key="11">
    <source>
        <dbReference type="RuleBase" id="RU004349"/>
    </source>
</evidence>
<evidence type="ECO:0000313" key="13">
    <source>
        <dbReference type="Proteomes" id="UP000254572"/>
    </source>
</evidence>
<proteinExistence type="inferred from homology"/>
<keyword evidence="8 10" id="KW-0472">Membrane</keyword>
<accession>A0A381DY24</accession>
<dbReference type="Pfam" id="PF00344">
    <property type="entry name" value="SecY"/>
    <property type="match status" value="1"/>
</dbReference>
<feature type="transmembrane region" description="Helical" evidence="10">
    <location>
        <begin position="12"/>
        <end position="29"/>
    </location>
</feature>
<dbReference type="RefSeq" id="WP_115610546.1">
    <property type="nucleotide sequence ID" value="NZ_JBHLZC010000001.1"/>
</dbReference>
<sequence length="442" mass="48425">MAKAVSNSNKELVSRLWYLVFALIVYRIGAHIPVPGIDHAKVQQLFESGEGSIFQLFNMFSGGALSNASLLALGVAPYISASIVLQLFTHMYPPLKELRQQGSSGQKKISQYTRYLALGFALVQGYAISKMVMAQGLTLYQGQHFLLLGTMSLATGALFMMWLGEQITERGIGNGISMLIFAGIAVHIPSGIVNLIVQAKEGDITFFRFFLMLLIIIALFAFIVFIERAQRQIAIHYAKRQGLGSLGMGKRSHLPLKINMAGVIPAIFASAIITLIVSSLALLGGMSGGAWGRYFSDMAHGFSQGNWLYVATFSLLIVLFSFFYTAMMFENRELADNLKKSNAFIQGFRPGRQTSEYLDMVQERLTLVGALYVAFVCVLPSLLNMGSASGQVLFLFGGTSLLIAVVVAMDFVAQVQSYVLSKQYEQLMKKANLSGFVDRNGV</sequence>
<keyword evidence="10" id="KW-1003">Cell membrane</keyword>
<feature type="transmembrane region" description="Helical" evidence="10">
    <location>
        <begin position="68"/>
        <end position="92"/>
    </location>
</feature>
<comment type="similarity">
    <text evidence="2 10 11">Belongs to the SecY/SEC61-alpha family.</text>
</comment>
<feature type="transmembrane region" description="Helical" evidence="10">
    <location>
        <begin position="145"/>
        <end position="164"/>
    </location>
</feature>
<dbReference type="EMBL" id="UFUW01000001">
    <property type="protein sequence ID" value="SUX18223.1"/>
    <property type="molecule type" value="Genomic_DNA"/>
</dbReference>
<evidence type="ECO:0000256" key="3">
    <source>
        <dbReference type="ARBA" id="ARBA00022448"/>
    </source>
</evidence>
<dbReference type="InterPro" id="IPR026593">
    <property type="entry name" value="SecY"/>
</dbReference>
<reference evidence="12 13" key="1">
    <citation type="submission" date="2018-06" db="EMBL/GenBank/DDBJ databases">
        <authorList>
            <consortium name="Pathogen Informatics"/>
            <person name="Doyle S."/>
        </authorList>
    </citation>
    <scope>NUCLEOTIDE SEQUENCE [LARGE SCALE GENOMIC DNA]</scope>
    <source>
        <strain evidence="12 13">NCTC13294</strain>
    </source>
</reference>
<dbReference type="Gene3D" id="1.10.3370.10">
    <property type="entry name" value="SecY subunit domain"/>
    <property type="match status" value="1"/>
</dbReference>
<evidence type="ECO:0000256" key="6">
    <source>
        <dbReference type="ARBA" id="ARBA00022989"/>
    </source>
</evidence>
<evidence type="ECO:0000313" key="12">
    <source>
        <dbReference type="EMBL" id="SUX18223.1"/>
    </source>
</evidence>
<dbReference type="GO" id="GO:0006605">
    <property type="term" value="P:protein targeting"/>
    <property type="evidence" value="ECO:0007669"/>
    <property type="project" value="UniProtKB-UniRule"/>
</dbReference>
<keyword evidence="4 10" id="KW-0812">Transmembrane</keyword>
<feature type="transmembrane region" description="Helical" evidence="10">
    <location>
        <begin position="392"/>
        <end position="413"/>
    </location>
</feature>
<dbReference type="InterPro" id="IPR023201">
    <property type="entry name" value="SecY_dom_sf"/>
</dbReference>
<feature type="transmembrane region" description="Helical" evidence="10">
    <location>
        <begin position="209"/>
        <end position="226"/>
    </location>
</feature>
<protein>
    <recommendedName>
        <fullName evidence="9 10">Protein translocase subunit SecY</fullName>
    </recommendedName>
</protein>
<evidence type="ECO:0000256" key="5">
    <source>
        <dbReference type="ARBA" id="ARBA00022927"/>
    </source>
</evidence>
<feature type="transmembrane region" description="Helical" evidence="10">
    <location>
        <begin position="176"/>
        <end position="197"/>
    </location>
</feature>
<dbReference type="OrthoDB" id="9809248at2"/>
<keyword evidence="7 10" id="KW-0811">Translocation</keyword>
<keyword evidence="3 10" id="KW-0813">Transport</keyword>
<dbReference type="HAMAP" id="MF_01465">
    <property type="entry name" value="SecY"/>
    <property type="match status" value="1"/>
</dbReference>
<evidence type="ECO:0000256" key="9">
    <source>
        <dbReference type="ARBA" id="ARBA00039733"/>
    </source>
</evidence>
<gene>
    <name evidence="10 12" type="primary">secY</name>
    <name evidence="12" type="ORF">NCTC13294_00220</name>
</gene>
<dbReference type="PROSITE" id="PS00755">
    <property type="entry name" value="SECY_1"/>
    <property type="match status" value="1"/>
</dbReference>
<dbReference type="InterPro" id="IPR030659">
    <property type="entry name" value="SecY_CS"/>
</dbReference>
<keyword evidence="5 10" id="KW-0653">Protein transport</keyword>
<dbReference type="GO" id="GO:0005886">
    <property type="term" value="C:plasma membrane"/>
    <property type="evidence" value="ECO:0007669"/>
    <property type="project" value="UniProtKB-SubCell"/>
</dbReference>
<feature type="transmembrane region" description="Helical" evidence="10">
    <location>
        <begin position="365"/>
        <end position="386"/>
    </location>
</feature>
<name>A0A381DY24_9GAMM</name>
<dbReference type="PANTHER" id="PTHR10906">
    <property type="entry name" value="SECY/SEC61-ALPHA FAMILY MEMBER"/>
    <property type="match status" value="1"/>
</dbReference>
<evidence type="ECO:0000256" key="7">
    <source>
        <dbReference type="ARBA" id="ARBA00023010"/>
    </source>
</evidence>
<keyword evidence="13" id="KW-1185">Reference proteome</keyword>
<comment type="subunit">
    <text evidence="10">Component of the Sec protein translocase complex. Heterotrimer consisting of SecY, SecE and SecG subunits. The heterotrimers can form oligomers, although 1 heterotrimer is thought to be able to translocate proteins. Interacts with the ribosome. Interacts with SecDF, and other proteins may be involved. Interacts with SecA.</text>
</comment>
<dbReference type="GO" id="GO:0065002">
    <property type="term" value="P:intracellular protein transmembrane transport"/>
    <property type="evidence" value="ECO:0007669"/>
    <property type="project" value="UniProtKB-UniRule"/>
</dbReference>
<dbReference type="PIRSF" id="PIRSF004557">
    <property type="entry name" value="SecY"/>
    <property type="match status" value="1"/>
</dbReference>
<evidence type="ECO:0000256" key="4">
    <source>
        <dbReference type="ARBA" id="ARBA00022692"/>
    </source>
</evidence>
<evidence type="ECO:0000256" key="10">
    <source>
        <dbReference type="HAMAP-Rule" id="MF_01465"/>
    </source>
</evidence>
<comment type="function">
    <text evidence="10">The central subunit of the protein translocation channel SecYEG. Consists of two halves formed by TMs 1-5 and 6-10. These two domains form a lateral gate at the front which open onto the bilayer between TMs 2 and 7, and are clamped together by SecE at the back. The channel is closed by both a pore ring composed of hydrophobic SecY resides and a short helix (helix 2A) on the extracellular side of the membrane which forms a plug. The plug probably moves laterally to allow the channel to open. The ring and the pore may move independently.</text>
</comment>
<evidence type="ECO:0000256" key="8">
    <source>
        <dbReference type="ARBA" id="ARBA00023136"/>
    </source>
</evidence>
<evidence type="ECO:0000256" key="1">
    <source>
        <dbReference type="ARBA" id="ARBA00004141"/>
    </source>
</evidence>
<feature type="transmembrane region" description="Helical" evidence="10">
    <location>
        <begin position="112"/>
        <end position="133"/>
    </location>
</feature>
<feature type="transmembrane region" description="Helical" evidence="10">
    <location>
        <begin position="307"/>
        <end position="329"/>
    </location>
</feature>
<comment type="subcellular location">
    <subcellularLocation>
        <location evidence="10">Cell membrane</location>
        <topology evidence="10">Multi-pass membrane protein</topology>
    </subcellularLocation>
    <subcellularLocation>
        <location evidence="1">Membrane</location>
        <topology evidence="1">Multi-pass membrane protein</topology>
    </subcellularLocation>
</comment>
<dbReference type="PRINTS" id="PR00303">
    <property type="entry name" value="SECYTRNLCASE"/>
</dbReference>
<keyword evidence="6 10" id="KW-1133">Transmembrane helix</keyword>
<feature type="transmembrane region" description="Helical" evidence="10">
    <location>
        <begin position="258"/>
        <end position="287"/>
    </location>
</feature>
<dbReference type="GO" id="GO:0043952">
    <property type="term" value="P:protein transport by the Sec complex"/>
    <property type="evidence" value="ECO:0007669"/>
    <property type="project" value="UniProtKB-UniRule"/>
</dbReference>
<dbReference type="AlphaFoldDB" id="A0A381DY24"/>
<dbReference type="FunFam" id="1.10.3370.10:FF:000001">
    <property type="entry name" value="Preprotein translocase subunit SecY"/>
    <property type="match status" value="1"/>
</dbReference>
<dbReference type="Proteomes" id="UP000254572">
    <property type="component" value="Unassembled WGS sequence"/>
</dbReference>
<dbReference type="InterPro" id="IPR002208">
    <property type="entry name" value="SecY/SEC61-alpha"/>
</dbReference>
<evidence type="ECO:0000256" key="2">
    <source>
        <dbReference type="ARBA" id="ARBA00005751"/>
    </source>
</evidence>